<gene>
    <name evidence="3" type="ORF">FO442_04785</name>
</gene>
<feature type="domain" description="Peptidase C45 hydrolase" evidence="2">
    <location>
        <begin position="196"/>
        <end position="390"/>
    </location>
</feature>
<dbReference type="Pfam" id="PF03417">
    <property type="entry name" value="AAT"/>
    <property type="match status" value="1"/>
</dbReference>
<name>A0A556N3J8_9FLAO</name>
<dbReference type="SUPFAM" id="SSF56235">
    <property type="entry name" value="N-terminal nucleophile aminohydrolases (Ntn hydrolases)"/>
    <property type="match status" value="1"/>
</dbReference>
<evidence type="ECO:0000259" key="2">
    <source>
        <dbReference type="Pfam" id="PF03417"/>
    </source>
</evidence>
<feature type="transmembrane region" description="Helical" evidence="1">
    <location>
        <begin position="12"/>
        <end position="33"/>
    </location>
</feature>
<dbReference type="Proteomes" id="UP000316008">
    <property type="component" value="Unassembled WGS sequence"/>
</dbReference>
<keyword evidence="1" id="KW-0472">Membrane</keyword>
<dbReference type="AlphaFoldDB" id="A0A556N3J8"/>
<comment type="caution">
    <text evidence="3">The sequence shown here is derived from an EMBL/GenBank/DDBJ whole genome shotgun (WGS) entry which is preliminary data.</text>
</comment>
<dbReference type="PANTHER" id="PTHR35190:SF2">
    <property type="entry name" value="PROTEIN DCD1B"/>
    <property type="match status" value="1"/>
</dbReference>
<dbReference type="NCBIfam" id="NF040521">
    <property type="entry name" value="C45_proenzyme"/>
    <property type="match status" value="1"/>
</dbReference>
<evidence type="ECO:0000256" key="1">
    <source>
        <dbReference type="SAM" id="Phobius"/>
    </source>
</evidence>
<dbReference type="PANTHER" id="PTHR35190">
    <property type="entry name" value="PROTEIN DCD1B"/>
    <property type="match status" value="1"/>
</dbReference>
<protein>
    <submittedName>
        <fullName evidence="3">Peptidase C45</fullName>
    </submittedName>
</protein>
<keyword evidence="4" id="KW-1185">Reference proteome</keyword>
<sequence>MIKTVLKYLFRLIWIPTEILFAFVFVLFTIVLFNAQIDTPEVPDIHIGERKQVGKDHYVLGNSYLKKNQYGVWEMYLEGEPYERGVIYGKLAKELVQEQEDIFVGQINHFLPNKLWRHVIKLMVGFFNSDLPENIPLENQQEIYGISLAFSDRYDYIASKYTRILNYHAAHDIGHALNDYSVVGCTSFVVKGQKSENEELLVGRNFDFYVGDDFAKNKLIIFVNPSKGYKFTSYSWAGFTGVASGMNEKGLTVTINASKSDLPTSSKMPISLLAREILQYAKNIDEAITIAKKRHTFVSETLMVSSAADGKAVLIEKSPKKMGVYESKTDVLVCANHYQSAVFKKDKVNEKNIAQSDSKYRFDRMNHLLGGSRTLNKYDAASILRDQYGSLDGKFADTLGMGNPRAINQLQAHHSVVMQPESRMYFVSSSDYQLGTFLGYDLTKTFQTKHIQLVDTIPQDAFLTSDAYRKFKAFKTVKQQISAYLMFDQNLALSPKEVAEFVANNSESYVTYEQLGKYFQKKKQFNRAVHFYQVALTKRVASPQIEEELRNLIKACRKNGK</sequence>
<dbReference type="InterPro" id="IPR047803">
    <property type="entry name" value="DCD1A/B-like"/>
</dbReference>
<keyword evidence="1" id="KW-1133">Transmembrane helix</keyword>
<organism evidence="3 4">
    <name type="scientific">Fluviicola chungangensis</name>
    <dbReference type="NCBI Taxonomy" id="2597671"/>
    <lineage>
        <taxon>Bacteria</taxon>
        <taxon>Pseudomonadati</taxon>
        <taxon>Bacteroidota</taxon>
        <taxon>Flavobacteriia</taxon>
        <taxon>Flavobacteriales</taxon>
        <taxon>Crocinitomicaceae</taxon>
        <taxon>Fluviicola</taxon>
    </lineage>
</organism>
<evidence type="ECO:0000313" key="4">
    <source>
        <dbReference type="Proteomes" id="UP000316008"/>
    </source>
</evidence>
<dbReference type="InterPro" id="IPR047794">
    <property type="entry name" value="C45_proenzyme-like"/>
</dbReference>
<dbReference type="InterPro" id="IPR005079">
    <property type="entry name" value="Peptidase_C45_hydrolase"/>
</dbReference>
<dbReference type="InterPro" id="IPR029055">
    <property type="entry name" value="Ntn_hydrolases_N"/>
</dbReference>
<reference evidence="3 4" key="1">
    <citation type="submission" date="2019-07" db="EMBL/GenBank/DDBJ databases">
        <authorList>
            <person name="Huq M.A."/>
        </authorList>
    </citation>
    <scope>NUCLEOTIDE SEQUENCE [LARGE SCALE GENOMIC DNA]</scope>
    <source>
        <strain evidence="3 4">MAH-3</strain>
    </source>
</reference>
<keyword evidence="1" id="KW-0812">Transmembrane</keyword>
<proteinExistence type="predicted"/>
<accession>A0A556N3J8</accession>
<evidence type="ECO:0000313" key="3">
    <source>
        <dbReference type="EMBL" id="TSJ46787.1"/>
    </source>
</evidence>
<dbReference type="Gene3D" id="3.60.60.10">
    <property type="entry name" value="Penicillin V Acylase, Chain A"/>
    <property type="match status" value="1"/>
</dbReference>
<dbReference type="OrthoDB" id="5480874at2"/>
<dbReference type="EMBL" id="VLPL01000002">
    <property type="protein sequence ID" value="TSJ46787.1"/>
    <property type="molecule type" value="Genomic_DNA"/>
</dbReference>